<gene>
    <name evidence="1" type="ORF">ACFQ5G_43535</name>
</gene>
<dbReference type="InterPro" id="IPR015068">
    <property type="entry name" value="DUF1877"/>
</dbReference>
<dbReference type="InterPro" id="IPR035944">
    <property type="entry name" value="YfbM-like_sf"/>
</dbReference>
<reference evidence="2" key="1">
    <citation type="journal article" date="2019" name="Int. J. Syst. Evol. Microbiol.">
        <title>The Global Catalogue of Microorganisms (GCM) 10K type strain sequencing project: providing services to taxonomists for standard genome sequencing and annotation.</title>
        <authorList>
            <consortium name="The Broad Institute Genomics Platform"/>
            <consortium name="The Broad Institute Genome Sequencing Center for Infectious Disease"/>
            <person name="Wu L."/>
            <person name="Ma J."/>
        </authorList>
    </citation>
    <scope>NUCLEOTIDE SEQUENCE [LARGE SCALE GENOMIC DNA]</scope>
    <source>
        <strain evidence="2">CCM 7526</strain>
    </source>
</reference>
<proteinExistence type="predicted"/>
<dbReference type="RefSeq" id="WP_317796325.1">
    <property type="nucleotide sequence ID" value="NZ_AP028461.1"/>
</dbReference>
<keyword evidence="2" id="KW-1185">Reference proteome</keyword>
<dbReference type="Proteomes" id="UP001597183">
    <property type="component" value="Unassembled WGS sequence"/>
</dbReference>
<evidence type="ECO:0000313" key="2">
    <source>
        <dbReference type="Proteomes" id="UP001597183"/>
    </source>
</evidence>
<sequence length="199" mass="22799">MGLDFECLTVRLDNEPMRRIRADPALWAVVEDQPPFCGPWPGEELPEITRRLLAVLPEDTRRNHDFFGSRNHSQAEYLLDPVAYRTERTRQQAEQTRAHQAIFGAEVFAAHARSGQGITYRCSTAAQLTDAVRLIDELDVTVARREFSVAEMSDLAVYKVHRDEDDDQSFDRNLHDLRAWADHCRTVAAEGLDLMITLY</sequence>
<protein>
    <submittedName>
        <fullName evidence="1">DUF1877 family protein</fullName>
    </submittedName>
</protein>
<dbReference type="Gene3D" id="3.40.1760.10">
    <property type="entry name" value="YfbM-like super family"/>
    <property type="match status" value="1"/>
</dbReference>
<accession>A0ABW4AQD5</accession>
<name>A0ABW4AQD5_9ACTN</name>
<evidence type="ECO:0000313" key="1">
    <source>
        <dbReference type="EMBL" id="MFD1372237.1"/>
    </source>
</evidence>
<dbReference type="Pfam" id="PF08974">
    <property type="entry name" value="DUF1877"/>
    <property type="match status" value="1"/>
</dbReference>
<dbReference type="EMBL" id="JBHTMK010000055">
    <property type="protein sequence ID" value="MFD1372237.1"/>
    <property type="molecule type" value="Genomic_DNA"/>
</dbReference>
<organism evidence="1 2">
    <name type="scientific">Actinoplanes sichuanensis</name>
    <dbReference type="NCBI Taxonomy" id="512349"/>
    <lineage>
        <taxon>Bacteria</taxon>
        <taxon>Bacillati</taxon>
        <taxon>Actinomycetota</taxon>
        <taxon>Actinomycetes</taxon>
        <taxon>Micromonosporales</taxon>
        <taxon>Micromonosporaceae</taxon>
        <taxon>Actinoplanes</taxon>
    </lineage>
</organism>
<comment type="caution">
    <text evidence="1">The sequence shown here is derived from an EMBL/GenBank/DDBJ whole genome shotgun (WGS) entry which is preliminary data.</text>
</comment>